<keyword evidence="4" id="KW-1185">Reference proteome</keyword>
<dbReference type="AlphaFoldDB" id="F2UJC7"/>
<feature type="transmembrane region" description="Helical" evidence="2">
    <location>
        <begin position="347"/>
        <end position="366"/>
    </location>
</feature>
<gene>
    <name evidence="3" type="ORF">PTSG_08319</name>
</gene>
<dbReference type="EMBL" id="GL832977">
    <property type="protein sequence ID" value="EGD77226.1"/>
    <property type="molecule type" value="Genomic_DNA"/>
</dbReference>
<evidence type="ECO:0000256" key="2">
    <source>
        <dbReference type="SAM" id="Phobius"/>
    </source>
</evidence>
<reference evidence="3" key="1">
    <citation type="submission" date="2009-08" db="EMBL/GenBank/DDBJ databases">
        <title>Annotation of Salpingoeca rosetta.</title>
        <authorList>
            <consortium name="The Broad Institute Genome Sequencing Platform"/>
            <person name="Russ C."/>
            <person name="Cuomo C."/>
            <person name="Burger G."/>
            <person name="Gray M.W."/>
            <person name="Holland P.W.H."/>
            <person name="King N."/>
            <person name="Lang F.B.F."/>
            <person name="Roger A.J."/>
            <person name="Ruiz-Trillo I."/>
            <person name="Young S.K."/>
            <person name="Zeng Q."/>
            <person name="Gargeya S."/>
            <person name="Alvarado L."/>
            <person name="Berlin A."/>
            <person name="Chapman S.B."/>
            <person name="Chen Z."/>
            <person name="Freedman E."/>
            <person name="Gellesch M."/>
            <person name="Goldberg J."/>
            <person name="Griggs A."/>
            <person name="Gujja S."/>
            <person name="Heilman E."/>
            <person name="Heiman D."/>
            <person name="Howarth C."/>
            <person name="Mehta T."/>
            <person name="Neiman D."/>
            <person name="Pearson M."/>
            <person name="Roberts A."/>
            <person name="Saif S."/>
            <person name="Shea T."/>
            <person name="Shenoy N."/>
            <person name="Sisk P."/>
            <person name="Stolte C."/>
            <person name="Sykes S."/>
            <person name="White J."/>
            <person name="Yandava C."/>
            <person name="Haas B."/>
            <person name="Nusbaum C."/>
            <person name="Birren B."/>
        </authorList>
    </citation>
    <scope>NUCLEOTIDE SEQUENCE [LARGE SCALE GENOMIC DNA]</scope>
    <source>
        <strain evidence="3">ATCC 50818</strain>
    </source>
</reference>
<feature type="transmembrane region" description="Helical" evidence="2">
    <location>
        <begin position="80"/>
        <end position="103"/>
    </location>
</feature>
<keyword evidence="2" id="KW-1133">Transmembrane helix</keyword>
<feature type="transmembrane region" description="Helical" evidence="2">
    <location>
        <begin position="278"/>
        <end position="299"/>
    </location>
</feature>
<feature type="transmembrane region" description="Helical" evidence="2">
    <location>
        <begin position="411"/>
        <end position="433"/>
    </location>
</feature>
<protein>
    <submittedName>
        <fullName evidence="3">Uncharacterized protein</fullName>
    </submittedName>
</protein>
<accession>F2UJC7</accession>
<name>F2UJC7_SALR5</name>
<dbReference type="InParanoid" id="F2UJC7"/>
<evidence type="ECO:0000313" key="4">
    <source>
        <dbReference type="Proteomes" id="UP000007799"/>
    </source>
</evidence>
<feature type="transmembrane region" description="Helical" evidence="2">
    <location>
        <begin position="311"/>
        <end position="335"/>
    </location>
</feature>
<evidence type="ECO:0000313" key="3">
    <source>
        <dbReference type="EMBL" id="EGD77226.1"/>
    </source>
</evidence>
<feature type="region of interest" description="Disordered" evidence="1">
    <location>
        <begin position="134"/>
        <end position="173"/>
    </location>
</feature>
<sequence>MTMMMRAGSSGCSRVRSRSRTPTASTMFSLRRSLYTLLVVVLLGVSLLGQNAHAQVTGDDDGVEPPPECDDLTVKEAVRVGAWVGAAIGAGFFAAFLLAAVLFTCPCSGPFLEFTCTLVGCECCPTSCCADASDSSRSGDHHALPTAPNELGGDGTYPDGSSHKASVSSQPNGRALSTSLLHASYIDPEADSVVLVEPPGAEDDGSAGEFGAFLTLVEFLDAIPESMVLAEAVARGQIQFALIVSIVVLNFSTGFAMFSDLIRSNTSNIHGDNRVYQLLFVSATLAAGMLVFSVSDEVYTNFTEHEGDQRFLSLGLLIAGTIVGAALVLGLMWLSSAQAAATLKDKLWQFFACCSVTALTSGSSWITIVREGRVVKSLLLVIALTVWLIILTTIGVLIFRRNSVEKDFIEGFSGGAFIITIGGTLLPEAQHAAHKTHWSSTQKQIIAASSFLVGLILAVILKLLEDEEPDC</sequence>
<evidence type="ECO:0000256" key="1">
    <source>
        <dbReference type="SAM" id="MobiDB-lite"/>
    </source>
</evidence>
<dbReference type="KEGG" id="sre:PTSG_08319"/>
<keyword evidence="2" id="KW-0472">Membrane</keyword>
<organism evidence="4">
    <name type="scientific">Salpingoeca rosetta (strain ATCC 50818 / BSB-021)</name>
    <dbReference type="NCBI Taxonomy" id="946362"/>
    <lineage>
        <taxon>Eukaryota</taxon>
        <taxon>Choanoflagellata</taxon>
        <taxon>Craspedida</taxon>
        <taxon>Salpingoecidae</taxon>
        <taxon>Salpingoeca</taxon>
    </lineage>
</organism>
<dbReference type="Proteomes" id="UP000007799">
    <property type="component" value="Unassembled WGS sequence"/>
</dbReference>
<feature type="transmembrane region" description="Helical" evidence="2">
    <location>
        <begin position="240"/>
        <end position="258"/>
    </location>
</feature>
<feature type="transmembrane region" description="Helical" evidence="2">
    <location>
        <begin position="378"/>
        <end position="399"/>
    </location>
</feature>
<feature type="compositionally biased region" description="Polar residues" evidence="1">
    <location>
        <begin position="163"/>
        <end position="173"/>
    </location>
</feature>
<dbReference type="GeneID" id="16071128"/>
<keyword evidence="2" id="KW-0812">Transmembrane</keyword>
<feature type="transmembrane region" description="Helical" evidence="2">
    <location>
        <begin position="445"/>
        <end position="464"/>
    </location>
</feature>
<proteinExistence type="predicted"/>
<dbReference type="RefSeq" id="XP_004990570.1">
    <property type="nucleotide sequence ID" value="XM_004990513.1"/>
</dbReference>